<protein>
    <submittedName>
        <fullName evidence="9">SusD family protein</fullName>
    </submittedName>
</protein>
<proteinExistence type="inferred from homology"/>
<dbReference type="PROSITE" id="PS51257">
    <property type="entry name" value="PROKAR_LIPOPROTEIN"/>
    <property type="match status" value="1"/>
</dbReference>
<dbReference type="Pfam" id="PF14322">
    <property type="entry name" value="SusD-like_3"/>
    <property type="match status" value="1"/>
</dbReference>
<dbReference type="Proteomes" id="UP000184420">
    <property type="component" value="Unassembled WGS sequence"/>
</dbReference>
<dbReference type="InterPro" id="IPR012944">
    <property type="entry name" value="SusD_RagB_dom"/>
</dbReference>
<dbReference type="SUPFAM" id="SSF48452">
    <property type="entry name" value="TPR-like"/>
    <property type="match status" value="1"/>
</dbReference>
<keyword evidence="10" id="KW-1185">Reference proteome</keyword>
<gene>
    <name evidence="9" type="ORF">SAMN05444266_102153</name>
</gene>
<dbReference type="EMBL" id="FRBL01000002">
    <property type="protein sequence ID" value="SHL13289.1"/>
    <property type="molecule type" value="Genomic_DNA"/>
</dbReference>
<evidence type="ECO:0000256" key="4">
    <source>
        <dbReference type="ARBA" id="ARBA00023136"/>
    </source>
</evidence>
<dbReference type="Pfam" id="PF07980">
    <property type="entry name" value="SusD_RagB"/>
    <property type="match status" value="1"/>
</dbReference>
<dbReference type="OrthoDB" id="1097962at2"/>
<organism evidence="9 10">
    <name type="scientific">Chitinophaga jiangningensis</name>
    <dbReference type="NCBI Taxonomy" id="1419482"/>
    <lineage>
        <taxon>Bacteria</taxon>
        <taxon>Pseudomonadati</taxon>
        <taxon>Bacteroidota</taxon>
        <taxon>Chitinophagia</taxon>
        <taxon>Chitinophagales</taxon>
        <taxon>Chitinophagaceae</taxon>
        <taxon>Chitinophaga</taxon>
    </lineage>
</organism>
<evidence type="ECO:0000313" key="9">
    <source>
        <dbReference type="EMBL" id="SHL13289.1"/>
    </source>
</evidence>
<feature type="domain" description="RagB/SusD" evidence="7">
    <location>
        <begin position="295"/>
        <end position="457"/>
    </location>
</feature>
<keyword evidence="5" id="KW-0998">Cell outer membrane</keyword>
<evidence type="ECO:0000256" key="3">
    <source>
        <dbReference type="ARBA" id="ARBA00022729"/>
    </source>
</evidence>
<evidence type="ECO:0000259" key="7">
    <source>
        <dbReference type="Pfam" id="PF07980"/>
    </source>
</evidence>
<feature type="domain" description="SusD-like N-terminal" evidence="8">
    <location>
        <begin position="24"/>
        <end position="211"/>
    </location>
</feature>
<evidence type="ECO:0000259" key="8">
    <source>
        <dbReference type="Pfam" id="PF14322"/>
    </source>
</evidence>
<dbReference type="AlphaFoldDB" id="A0A1M6Y5I5"/>
<dbReference type="RefSeq" id="WP_073078779.1">
    <property type="nucleotide sequence ID" value="NZ_FRBL01000002.1"/>
</dbReference>
<dbReference type="InterPro" id="IPR011990">
    <property type="entry name" value="TPR-like_helical_dom_sf"/>
</dbReference>
<comment type="subcellular location">
    <subcellularLocation>
        <location evidence="1">Cell outer membrane</location>
    </subcellularLocation>
</comment>
<evidence type="ECO:0000256" key="5">
    <source>
        <dbReference type="ARBA" id="ARBA00023237"/>
    </source>
</evidence>
<dbReference type="InterPro" id="IPR033985">
    <property type="entry name" value="SusD-like_N"/>
</dbReference>
<evidence type="ECO:0000256" key="2">
    <source>
        <dbReference type="ARBA" id="ARBA00006275"/>
    </source>
</evidence>
<dbReference type="Gene3D" id="1.25.40.390">
    <property type="match status" value="1"/>
</dbReference>
<accession>A0A1M6Y5I5</accession>
<evidence type="ECO:0000256" key="1">
    <source>
        <dbReference type="ARBA" id="ARBA00004442"/>
    </source>
</evidence>
<reference evidence="9 10" key="1">
    <citation type="submission" date="2016-11" db="EMBL/GenBank/DDBJ databases">
        <authorList>
            <person name="Jaros S."/>
            <person name="Januszkiewicz K."/>
            <person name="Wedrychowicz H."/>
        </authorList>
    </citation>
    <scope>NUCLEOTIDE SEQUENCE [LARGE SCALE GENOMIC DNA]</scope>
    <source>
        <strain evidence="9 10">DSM 27406</strain>
    </source>
</reference>
<evidence type="ECO:0000256" key="6">
    <source>
        <dbReference type="SAM" id="SignalP"/>
    </source>
</evidence>
<name>A0A1M6Y5I5_9BACT</name>
<keyword evidence="3 6" id="KW-0732">Signal</keyword>
<comment type="similarity">
    <text evidence="2">Belongs to the SusD family.</text>
</comment>
<keyword evidence="4" id="KW-0472">Membrane</keyword>
<evidence type="ECO:0000313" key="10">
    <source>
        <dbReference type="Proteomes" id="UP000184420"/>
    </source>
</evidence>
<feature type="signal peptide" evidence="6">
    <location>
        <begin position="1"/>
        <end position="23"/>
    </location>
</feature>
<feature type="chain" id="PRO_5009922728" evidence="6">
    <location>
        <begin position="24"/>
        <end position="474"/>
    </location>
</feature>
<dbReference type="STRING" id="1419482.SAMN05444266_102153"/>
<dbReference type="GO" id="GO:0009279">
    <property type="term" value="C:cell outer membrane"/>
    <property type="evidence" value="ECO:0007669"/>
    <property type="project" value="UniProtKB-SubCell"/>
</dbReference>
<sequence length="474" mass="54244">MKHIRKYKIALLCLLVLALSSCKKWLNVKPEDKFTEEMIFSNEQGFSDALNGIYMKMAADELYGKNLTMTMLDIMAQRYVIANTTMKAYPVSRFDYTESGFKVTLDNMWQKLYLGIAGANELLSNLNKYNTILTPEKSDLYKGQAYALRAFLHFDVLRFWGHAYTTDSLKEAIPYYRSLSSEVVPFIPARQVLDSVLDDLKMAETLLANDPVLTKGSRDEGSKDNYRFNLIAVKALQARVLLYRNNKPAALAKAKEVIAIGQPVFPWATYSSVVESEGFNDRIFGSEVLFGVYAGRMYQTYNNLFSPQASPDSILAAGTSTLLETVYEGNQADYRYTQHWKLNSAGVSYRTFYKYIDAARKDYYKYRYLVPLIRMSEMYYIAAECEPDKATALGYLNKVRANRQKTPVDLLPTADVETEITKEYQKEFYGEGQIWYYFKRKQLTTITSANFNSGLKMTPALYVPPIPESELSVR</sequence>